<accession>A0A2T8I159</accession>
<sequence>METAVYATAHFSIRRRRPGHNSVSTTILFKCVLVVMASLTATSKEREGGWFRQCSGFAWKKYMEEIIMLKII</sequence>
<name>A0A2T8I159_9POAL</name>
<gene>
    <name evidence="1" type="ORF">PAHAL_9G133200</name>
</gene>
<protein>
    <submittedName>
        <fullName evidence="1">Uncharacterized protein</fullName>
    </submittedName>
</protein>
<proteinExistence type="predicted"/>
<dbReference type="Proteomes" id="UP000243499">
    <property type="component" value="Chromosome 9"/>
</dbReference>
<dbReference type="AlphaFoldDB" id="A0A2T8I159"/>
<organism evidence="1">
    <name type="scientific">Panicum hallii</name>
    <dbReference type="NCBI Taxonomy" id="206008"/>
    <lineage>
        <taxon>Eukaryota</taxon>
        <taxon>Viridiplantae</taxon>
        <taxon>Streptophyta</taxon>
        <taxon>Embryophyta</taxon>
        <taxon>Tracheophyta</taxon>
        <taxon>Spermatophyta</taxon>
        <taxon>Magnoliopsida</taxon>
        <taxon>Liliopsida</taxon>
        <taxon>Poales</taxon>
        <taxon>Poaceae</taxon>
        <taxon>PACMAD clade</taxon>
        <taxon>Panicoideae</taxon>
        <taxon>Panicodae</taxon>
        <taxon>Paniceae</taxon>
        <taxon>Panicinae</taxon>
        <taxon>Panicum</taxon>
        <taxon>Panicum sect. Panicum</taxon>
    </lineage>
</organism>
<dbReference type="Gramene" id="PVH31391">
    <property type="protein sequence ID" value="PVH31391"/>
    <property type="gene ID" value="PAHAL_9G133200"/>
</dbReference>
<reference evidence="1" key="1">
    <citation type="submission" date="2018-04" db="EMBL/GenBank/DDBJ databases">
        <title>WGS assembly of Panicum hallii.</title>
        <authorList>
            <person name="Lovell J."/>
            <person name="Jenkins J."/>
            <person name="Lowry D."/>
            <person name="Mamidi S."/>
            <person name="Sreedasyam A."/>
            <person name="Weng X."/>
            <person name="Barry K."/>
            <person name="Bonette J."/>
            <person name="Campitelli B."/>
            <person name="Daum C."/>
            <person name="Gordon S."/>
            <person name="Gould B."/>
            <person name="Lipzen A."/>
            <person name="Macqueen A."/>
            <person name="Palacio-Mejia J."/>
            <person name="Plott C."/>
            <person name="Shakirov E."/>
            <person name="Shu S."/>
            <person name="Yoshinaga Y."/>
            <person name="Zane M."/>
            <person name="Rokhsar D."/>
            <person name="Grimwood J."/>
            <person name="Schmutz J."/>
            <person name="Juenger T."/>
        </authorList>
    </citation>
    <scope>NUCLEOTIDE SEQUENCE [LARGE SCALE GENOMIC DNA]</scope>
    <source>
        <strain evidence="1">FIL2</strain>
    </source>
</reference>
<dbReference type="EMBL" id="CM008054">
    <property type="protein sequence ID" value="PVH31391.1"/>
    <property type="molecule type" value="Genomic_DNA"/>
</dbReference>
<evidence type="ECO:0000313" key="1">
    <source>
        <dbReference type="EMBL" id="PVH31391.1"/>
    </source>
</evidence>